<evidence type="ECO:0000313" key="3">
    <source>
        <dbReference type="Proteomes" id="UP001448207"/>
    </source>
</evidence>
<keyword evidence="1" id="KW-1133">Transmembrane helix</keyword>
<name>A0ABR3ARG4_PHYBL</name>
<feature type="transmembrane region" description="Helical" evidence="1">
    <location>
        <begin position="90"/>
        <end position="108"/>
    </location>
</feature>
<keyword evidence="3" id="KW-1185">Reference proteome</keyword>
<dbReference type="Proteomes" id="UP001448207">
    <property type="component" value="Unassembled WGS sequence"/>
</dbReference>
<accession>A0ABR3ARG4</accession>
<keyword evidence="1" id="KW-0472">Membrane</keyword>
<dbReference type="EMBL" id="JBCLYO010000020">
    <property type="protein sequence ID" value="KAL0080267.1"/>
    <property type="molecule type" value="Genomic_DNA"/>
</dbReference>
<proteinExistence type="predicted"/>
<evidence type="ECO:0000313" key="2">
    <source>
        <dbReference type="EMBL" id="KAL0080267.1"/>
    </source>
</evidence>
<sequence length="111" mass="12910">MLADNGSCFIDISILNLLCTVCTNTVRTLLVYSIYLCLFCIFQIRISSFIHISDFPSFFKRKKTFLFFPFSHFNTFSLQCQFSLAKFNIIHFMASVFSKTVLALITIYSRQ</sequence>
<organism evidence="2 3">
    <name type="scientific">Phycomyces blakesleeanus</name>
    <dbReference type="NCBI Taxonomy" id="4837"/>
    <lineage>
        <taxon>Eukaryota</taxon>
        <taxon>Fungi</taxon>
        <taxon>Fungi incertae sedis</taxon>
        <taxon>Mucoromycota</taxon>
        <taxon>Mucoromycotina</taxon>
        <taxon>Mucoromycetes</taxon>
        <taxon>Mucorales</taxon>
        <taxon>Phycomycetaceae</taxon>
        <taxon>Phycomyces</taxon>
    </lineage>
</organism>
<feature type="transmembrane region" description="Helical" evidence="1">
    <location>
        <begin position="30"/>
        <end position="52"/>
    </location>
</feature>
<reference evidence="2 3" key="1">
    <citation type="submission" date="2024-04" db="EMBL/GenBank/DDBJ databases">
        <title>Symmetric and asymmetric DNA N6-adenine methylation regulates different biological responses in Mucorales.</title>
        <authorList>
            <consortium name="Lawrence Berkeley National Laboratory"/>
            <person name="Lax C."/>
            <person name="Mondo S.J."/>
            <person name="Osorio-Concepcion M."/>
            <person name="Muszewska A."/>
            <person name="Corrochano-Luque M."/>
            <person name="Gutierrez G."/>
            <person name="Riley R."/>
            <person name="Lipzen A."/>
            <person name="Guo J."/>
            <person name="Hundley H."/>
            <person name="Amirebrahimi M."/>
            <person name="Ng V."/>
            <person name="Lorenzo-Gutierrez D."/>
            <person name="Binder U."/>
            <person name="Yang J."/>
            <person name="Song Y."/>
            <person name="Canovas D."/>
            <person name="Navarro E."/>
            <person name="Freitag M."/>
            <person name="Gabaldon T."/>
            <person name="Grigoriev I.V."/>
            <person name="Corrochano L.M."/>
            <person name="Nicolas F.E."/>
            <person name="Garre V."/>
        </authorList>
    </citation>
    <scope>NUCLEOTIDE SEQUENCE [LARGE SCALE GENOMIC DNA]</scope>
    <source>
        <strain evidence="2 3">L51</strain>
    </source>
</reference>
<evidence type="ECO:0000256" key="1">
    <source>
        <dbReference type="SAM" id="Phobius"/>
    </source>
</evidence>
<comment type="caution">
    <text evidence="2">The sequence shown here is derived from an EMBL/GenBank/DDBJ whole genome shotgun (WGS) entry which is preliminary data.</text>
</comment>
<keyword evidence="1" id="KW-0812">Transmembrane</keyword>
<protein>
    <submittedName>
        <fullName evidence="2">Uncharacterized protein</fullName>
    </submittedName>
</protein>
<gene>
    <name evidence="2" type="ORF">J3Q64DRAFT_1241742</name>
</gene>